<dbReference type="InterPro" id="IPR023753">
    <property type="entry name" value="FAD/NAD-binding_dom"/>
</dbReference>
<organism evidence="6 7">
    <name type="scientific">Nocardioides simplex</name>
    <name type="common">Arthrobacter simplex</name>
    <dbReference type="NCBI Taxonomy" id="2045"/>
    <lineage>
        <taxon>Bacteria</taxon>
        <taxon>Bacillati</taxon>
        <taxon>Actinomycetota</taxon>
        <taxon>Actinomycetes</taxon>
        <taxon>Propionibacteriales</taxon>
        <taxon>Nocardioidaceae</taxon>
        <taxon>Pimelobacter</taxon>
    </lineage>
</organism>
<evidence type="ECO:0000313" key="7">
    <source>
        <dbReference type="Proteomes" id="UP000030300"/>
    </source>
</evidence>
<dbReference type="Proteomes" id="UP000030300">
    <property type="component" value="Chromosome"/>
</dbReference>
<name>A0A0A1DQN9_NOCSI</name>
<keyword evidence="4" id="KW-0547">Nucleotide-binding</keyword>
<dbReference type="Pfam" id="PF02852">
    <property type="entry name" value="Pyr_redox_dim"/>
    <property type="match status" value="1"/>
</dbReference>
<evidence type="ECO:0000313" key="6">
    <source>
        <dbReference type="EMBL" id="AIY17700.1"/>
    </source>
</evidence>
<dbReference type="SUPFAM" id="SSF51905">
    <property type="entry name" value="FAD/NAD(P)-binding domain"/>
    <property type="match status" value="1"/>
</dbReference>
<feature type="binding site" evidence="4">
    <location>
        <position position="55"/>
    </location>
    <ligand>
        <name>FAD</name>
        <dbReference type="ChEBI" id="CHEBI:57692"/>
    </ligand>
</feature>
<dbReference type="OrthoDB" id="4763248at2"/>
<sequence length="461" mass="48187">MPDAAENEVDVVVIGLGPGGEHVAASLARAGLEVVGVDRRLVGGECPYFGCIPSKMMIRAADALAEARRVPALGGATEVRASWTTVADRIRDEATDDWDDRVAVERLEKAGARFVRGHGRLDGPRRVVVTTADGEVAITARRGVVLNTGTEPAVPPIPGLAGTPYWTNRDAVRVRELPASLAVLGGGAIGCELAQAFARFGVEVSVIEAFDRILGPEEPEASAVVRAALEAEGITVRTGVGVTAVAHEGAFSIGLADGTSVGADALLVAAGRRTNLGDIGLDTVGLDPAVRALDVTRRMRVKGTRGLWAIGDITGKGAFTHMSMYQADLVIRVLTDDGKPRADYRAVSRATFTDPEVGSVGMTEQQARDAGLRVGVGLAKLPESSRGWIHKVGNEGLIKVVADLDRDILVGATAVGPSGGEMIGMLVTAIHARVPLATLRGMHFAYPTFHRAIETALGDIS</sequence>
<feature type="disulfide bond" description="Redox-active" evidence="5">
    <location>
        <begin position="46"/>
        <end position="51"/>
    </location>
</feature>
<keyword evidence="4" id="KW-0520">NAD</keyword>
<dbReference type="EMBL" id="CP009896">
    <property type="protein sequence ID" value="AIY17700.1"/>
    <property type="molecule type" value="Genomic_DNA"/>
</dbReference>
<dbReference type="SUPFAM" id="SSF55424">
    <property type="entry name" value="FAD/NAD-linked reductases, dimerisation (C-terminal) domain"/>
    <property type="match status" value="1"/>
</dbReference>
<dbReference type="InterPro" id="IPR004099">
    <property type="entry name" value="Pyr_nucl-diS_OxRdtase_dimer"/>
</dbReference>
<dbReference type="PIRSF" id="PIRSF000350">
    <property type="entry name" value="Mercury_reductase_MerA"/>
    <property type="match status" value="1"/>
</dbReference>
<dbReference type="PANTHER" id="PTHR43014:SF2">
    <property type="entry name" value="MERCURIC REDUCTASE"/>
    <property type="match status" value="1"/>
</dbReference>
<evidence type="ECO:0000256" key="1">
    <source>
        <dbReference type="ARBA" id="ARBA00007532"/>
    </source>
</evidence>
<evidence type="ECO:0000256" key="5">
    <source>
        <dbReference type="PIRSR" id="PIRSR000350-4"/>
    </source>
</evidence>
<comment type="cofactor">
    <cofactor evidence="4">
        <name>FAD</name>
        <dbReference type="ChEBI" id="CHEBI:57692"/>
    </cofactor>
    <text evidence="4">Binds 1 FAD per subunit.</text>
</comment>
<dbReference type="AlphaFoldDB" id="A0A0A1DQN9"/>
<accession>A0A0A1DQN9</accession>
<dbReference type="Gene3D" id="3.30.390.30">
    <property type="match status" value="1"/>
</dbReference>
<evidence type="ECO:0000256" key="3">
    <source>
        <dbReference type="ARBA" id="ARBA00022827"/>
    </source>
</evidence>
<dbReference type="InterPro" id="IPR001100">
    <property type="entry name" value="Pyr_nuc-diS_OxRdtase"/>
</dbReference>
<comment type="similarity">
    <text evidence="1">Belongs to the class-I pyridine nucleotide-disulfide oxidoreductase family.</text>
</comment>
<feature type="binding site" evidence="4">
    <location>
        <position position="312"/>
    </location>
    <ligand>
        <name>FAD</name>
        <dbReference type="ChEBI" id="CHEBI:57692"/>
    </ligand>
</feature>
<dbReference type="Pfam" id="PF07992">
    <property type="entry name" value="Pyr_redox_2"/>
    <property type="match status" value="1"/>
</dbReference>
<evidence type="ECO:0000256" key="2">
    <source>
        <dbReference type="ARBA" id="ARBA00022630"/>
    </source>
</evidence>
<dbReference type="InterPro" id="IPR016156">
    <property type="entry name" value="FAD/NAD-linked_Rdtase_dimer_sf"/>
</dbReference>
<dbReference type="eggNOG" id="COG1249">
    <property type="taxonomic scope" value="Bacteria"/>
</dbReference>
<dbReference type="KEGG" id="psim:KR76_14695"/>
<keyword evidence="2" id="KW-0285">Flavoprotein</keyword>
<feature type="binding site" evidence="4">
    <location>
        <position position="119"/>
    </location>
    <ligand>
        <name>FAD</name>
        <dbReference type="ChEBI" id="CHEBI:57692"/>
    </ligand>
</feature>
<dbReference type="PANTHER" id="PTHR43014">
    <property type="entry name" value="MERCURIC REDUCTASE"/>
    <property type="match status" value="1"/>
</dbReference>
<dbReference type="InterPro" id="IPR036188">
    <property type="entry name" value="FAD/NAD-bd_sf"/>
</dbReference>
<feature type="binding site" evidence="4">
    <location>
        <begin position="185"/>
        <end position="192"/>
    </location>
    <ligand>
        <name>NAD(+)</name>
        <dbReference type="ChEBI" id="CHEBI:57540"/>
    </ligand>
</feature>
<protein>
    <submittedName>
        <fullName evidence="6">PF00070 family, FAD-dependent NAD(P)-disulfide oxidoreductase</fullName>
    </submittedName>
</protein>
<dbReference type="HOGENOM" id="CLU_016755_1_3_11"/>
<dbReference type="PRINTS" id="PR00411">
    <property type="entry name" value="PNDRDTASEI"/>
</dbReference>
<feature type="binding site" evidence="4">
    <location>
        <position position="271"/>
    </location>
    <ligand>
        <name>NAD(+)</name>
        <dbReference type="ChEBI" id="CHEBI:57540"/>
    </ligand>
</feature>
<dbReference type="STRING" id="2045.KR76_14695"/>
<dbReference type="GeneID" id="96610108"/>
<proteinExistence type="inferred from homology"/>
<evidence type="ECO:0000256" key="4">
    <source>
        <dbReference type="PIRSR" id="PIRSR000350-3"/>
    </source>
</evidence>
<feature type="binding site" evidence="4">
    <location>
        <position position="208"/>
    </location>
    <ligand>
        <name>NAD(+)</name>
        <dbReference type="ChEBI" id="CHEBI:57540"/>
    </ligand>
</feature>
<reference evidence="6 7" key="1">
    <citation type="journal article" date="2015" name="Genome Announc.">
        <title>Complete Genome Sequence of Steroid-Transforming Nocardioides simplex VKM Ac-2033D.</title>
        <authorList>
            <person name="Shtratnikova V.Y."/>
            <person name="Schelkunov M.I."/>
            <person name="Pekov Y.A."/>
            <person name="Fokina V.V."/>
            <person name="Logacheva M.D."/>
            <person name="Sokolov S.L."/>
            <person name="Bragin E.Y."/>
            <person name="Ashapkin V.V."/>
            <person name="Donova M.V."/>
        </authorList>
    </citation>
    <scope>NUCLEOTIDE SEQUENCE [LARGE SCALE GENOMIC DNA]</scope>
    <source>
        <strain evidence="6 7">VKM Ac-2033D</strain>
    </source>
</reference>
<dbReference type="RefSeq" id="WP_038679304.1">
    <property type="nucleotide sequence ID" value="NZ_BJMC01000009.1"/>
</dbReference>
<keyword evidence="7" id="KW-1185">Reference proteome</keyword>
<dbReference type="PRINTS" id="PR00368">
    <property type="entry name" value="FADPNR"/>
</dbReference>
<keyword evidence="3 4" id="KW-0274">FAD</keyword>
<gene>
    <name evidence="6" type="ORF">KR76_14695</name>
</gene>
<dbReference type="Gene3D" id="3.50.50.60">
    <property type="entry name" value="FAD/NAD(P)-binding domain"/>
    <property type="match status" value="2"/>
</dbReference>
<dbReference type="GO" id="GO:0050660">
    <property type="term" value="F:flavin adenine dinucleotide binding"/>
    <property type="evidence" value="ECO:0007669"/>
    <property type="project" value="TreeGrafter"/>
</dbReference>
<dbReference type="GO" id="GO:0003955">
    <property type="term" value="F:NAD(P)H dehydrogenase (quinone) activity"/>
    <property type="evidence" value="ECO:0007669"/>
    <property type="project" value="TreeGrafter"/>
</dbReference>